<dbReference type="GO" id="GO:0034976">
    <property type="term" value="P:response to endoplasmic reticulum stress"/>
    <property type="evidence" value="ECO:0007669"/>
    <property type="project" value="TreeGrafter"/>
</dbReference>
<dbReference type="WBParaSite" id="GPUH_0001001701-mRNA-1">
    <property type="protein sequence ID" value="GPUH_0001001701-mRNA-1"/>
    <property type="gene ID" value="GPUH_0001001701"/>
</dbReference>
<sequence>MPIWDKLGEKYKDHSTILVAKMDATANEVEDVKVQSFPTIKFFPADSNKVIDFTGERTLEGFTKFLESGGKEGAGLSDMEKAEAEAESEEEEPPHTEL</sequence>
<evidence type="ECO:0000313" key="5">
    <source>
        <dbReference type="Proteomes" id="UP000271098"/>
    </source>
</evidence>
<feature type="domain" description="Thioredoxin" evidence="3">
    <location>
        <begin position="2"/>
        <end position="67"/>
    </location>
</feature>
<dbReference type="GO" id="GO:0005783">
    <property type="term" value="C:endoplasmic reticulum"/>
    <property type="evidence" value="ECO:0007669"/>
    <property type="project" value="TreeGrafter"/>
</dbReference>
<dbReference type="Gene3D" id="3.40.30.10">
    <property type="entry name" value="Glutaredoxin"/>
    <property type="match status" value="1"/>
</dbReference>
<dbReference type="GO" id="GO:0003756">
    <property type="term" value="F:protein disulfide isomerase activity"/>
    <property type="evidence" value="ECO:0007669"/>
    <property type="project" value="TreeGrafter"/>
</dbReference>
<dbReference type="InterPro" id="IPR013766">
    <property type="entry name" value="Thioredoxin_domain"/>
</dbReference>
<dbReference type="EMBL" id="UYRT01035673">
    <property type="protein sequence ID" value="VDK80691.1"/>
    <property type="molecule type" value="Genomic_DNA"/>
</dbReference>
<gene>
    <name evidence="4" type="ORF">GPUH_LOCUS10005</name>
</gene>
<dbReference type="InterPro" id="IPR036249">
    <property type="entry name" value="Thioredoxin-like_sf"/>
</dbReference>
<reference evidence="4 5" key="2">
    <citation type="submission" date="2018-11" db="EMBL/GenBank/DDBJ databases">
        <authorList>
            <consortium name="Pathogen Informatics"/>
        </authorList>
    </citation>
    <scope>NUCLEOTIDE SEQUENCE [LARGE SCALE GENOMIC DNA]</scope>
</reference>
<protein>
    <submittedName>
        <fullName evidence="6">Thioredoxin domain-containing protein</fullName>
    </submittedName>
</protein>
<dbReference type="OrthoDB" id="72053at2759"/>
<dbReference type="SUPFAM" id="SSF52833">
    <property type="entry name" value="Thioredoxin-like"/>
    <property type="match status" value="1"/>
</dbReference>
<accession>A0A183DMR5</accession>
<dbReference type="PANTHER" id="PTHR18929">
    <property type="entry name" value="PROTEIN DISULFIDE ISOMERASE"/>
    <property type="match status" value="1"/>
</dbReference>
<proteinExistence type="inferred from homology"/>
<evidence type="ECO:0000313" key="6">
    <source>
        <dbReference type="WBParaSite" id="GPUH_0001001701-mRNA-1"/>
    </source>
</evidence>
<dbReference type="AlphaFoldDB" id="A0A183DMR5"/>
<feature type="region of interest" description="Disordered" evidence="2">
    <location>
        <begin position="68"/>
        <end position="98"/>
    </location>
</feature>
<keyword evidence="5" id="KW-1185">Reference proteome</keyword>
<reference evidence="6" key="1">
    <citation type="submission" date="2016-06" db="UniProtKB">
        <authorList>
            <consortium name="WormBaseParasite"/>
        </authorList>
    </citation>
    <scope>IDENTIFICATION</scope>
</reference>
<evidence type="ECO:0000256" key="1">
    <source>
        <dbReference type="ARBA" id="ARBA00006347"/>
    </source>
</evidence>
<comment type="similarity">
    <text evidence="1">Belongs to the protein disulfide isomerase family.</text>
</comment>
<evidence type="ECO:0000259" key="3">
    <source>
        <dbReference type="Pfam" id="PF00085"/>
    </source>
</evidence>
<dbReference type="Pfam" id="PF00085">
    <property type="entry name" value="Thioredoxin"/>
    <property type="match status" value="1"/>
</dbReference>
<dbReference type="Proteomes" id="UP000271098">
    <property type="component" value="Unassembled WGS sequence"/>
</dbReference>
<name>A0A183DMR5_9BILA</name>
<dbReference type="PANTHER" id="PTHR18929:SF240">
    <property type="entry name" value="PROTEIN DISULFIDE-ISOMERASE"/>
    <property type="match status" value="1"/>
</dbReference>
<evidence type="ECO:0000256" key="2">
    <source>
        <dbReference type="SAM" id="MobiDB-lite"/>
    </source>
</evidence>
<evidence type="ECO:0000313" key="4">
    <source>
        <dbReference type="EMBL" id="VDK80691.1"/>
    </source>
</evidence>
<organism evidence="6">
    <name type="scientific">Gongylonema pulchrum</name>
    <dbReference type="NCBI Taxonomy" id="637853"/>
    <lineage>
        <taxon>Eukaryota</taxon>
        <taxon>Metazoa</taxon>
        <taxon>Ecdysozoa</taxon>
        <taxon>Nematoda</taxon>
        <taxon>Chromadorea</taxon>
        <taxon>Rhabditida</taxon>
        <taxon>Spirurina</taxon>
        <taxon>Spiruromorpha</taxon>
        <taxon>Spiruroidea</taxon>
        <taxon>Gongylonematidae</taxon>
        <taxon>Gongylonema</taxon>
    </lineage>
</organism>
<dbReference type="GO" id="GO:0006457">
    <property type="term" value="P:protein folding"/>
    <property type="evidence" value="ECO:0007669"/>
    <property type="project" value="TreeGrafter"/>
</dbReference>